<dbReference type="InterPro" id="IPR002110">
    <property type="entry name" value="Ankyrin_rpt"/>
</dbReference>
<feature type="non-terminal residue" evidence="1">
    <location>
        <position position="423"/>
    </location>
</feature>
<dbReference type="PANTHER" id="PTHR24121:SF21">
    <property type="entry name" value="ANKYRIN REPEAT FAMILY PROTEIN"/>
    <property type="match status" value="1"/>
</dbReference>
<protein>
    <submittedName>
        <fullName evidence="1">Nucleoside phosphorylase</fullName>
    </submittedName>
</protein>
<dbReference type="EMBL" id="CACRXK020025879">
    <property type="protein sequence ID" value="CAB4039800.1"/>
    <property type="molecule type" value="Genomic_DNA"/>
</dbReference>
<sequence length="423" mass="48395">DVIHRSFTSGDKVDGKALDRSRDIATAIYFDDDQKLKVYLGTGPPWSKSEIQRRLLEAVELNSLKCLDVLCKKYESEEFSMEEDVVLFYRRYGLSFWPLNERPKETALHVLASKLTSTNAIEVLKRKRKFLTDFSDVPDSHGSTPLLLAIKCNNIEVINELLRAKPDVNKRNRHNESPLHVAALNDHDHIIREILKTYSEPGERTNLLEIMKNIDGKGNSILYSASQSGMTKILNLIMEYDWWKDCLEQQKKSKEQDWKSVVCNVCAAGCVCEGLAKITCLERQKKSKEQNWKLFVCNVCAAGFEGPAKIICLERQKKSNEQDWKSFVCNVCAAGCEGLAKIILQEDSGLPLKWEEEVTPLMRAAEANKQEIVRLIFDIKADRDLFTNCDKDGRNVFHYAVKNPKVLKFFLDQFEKVGVTMFL</sequence>
<organism evidence="1 2">
    <name type="scientific">Paramuricea clavata</name>
    <name type="common">Red gorgonian</name>
    <name type="synonym">Violescent sea-whip</name>
    <dbReference type="NCBI Taxonomy" id="317549"/>
    <lineage>
        <taxon>Eukaryota</taxon>
        <taxon>Metazoa</taxon>
        <taxon>Cnidaria</taxon>
        <taxon>Anthozoa</taxon>
        <taxon>Octocorallia</taxon>
        <taxon>Malacalcyonacea</taxon>
        <taxon>Plexauridae</taxon>
        <taxon>Paramuricea</taxon>
    </lineage>
</organism>
<dbReference type="PROSITE" id="PS50088">
    <property type="entry name" value="ANK_REPEAT"/>
    <property type="match status" value="1"/>
</dbReference>
<accession>A0A7D9LZN1</accession>
<evidence type="ECO:0000313" key="1">
    <source>
        <dbReference type="EMBL" id="CAB4039800.1"/>
    </source>
</evidence>
<keyword evidence="2" id="KW-1185">Reference proteome</keyword>
<dbReference type="Proteomes" id="UP001152795">
    <property type="component" value="Unassembled WGS sequence"/>
</dbReference>
<dbReference type="PROSITE" id="PS50297">
    <property type="entry name" value="ANK_REP_REGION"/>
    <property type="match status" value="1"/>
</dbReference>
<dbReference type="AlphaFoldDB" id="A0A7D9LZN1"/>
<dbReference type="InterPro" id="IPR036770">
    <property type="entry name" value="Ankyrin_rpt-contain_sf"/>
</dbReference>
<name>A0A7D9LZN1_PARCT</name>
<comment type="caution">
    <text evidence="1">The sequence shown here is derived from an EMBL/GenBank/DDBJ whole genome shotgun (WGS) entry which is preliminary data.</text>
</comment>
<dbReference type="SMART" id="SM00248">
    <property type="entry name" value="ANK"/>
    <property type="match status" value="5"/>
</dbReference>
<gene>
    <name evidence="1" type="ORF">PACLA_8A066033</name>
</gene>
<dbReference type="PANTHER" id="PTHR24121">
    <property type="entry name" value="NO MECHANORECEPTOR POTENTIAL C, ISOFORM D-RELATED"/>
    <property type="match status" value="1"/>
</dbReference>
<dbReference type="Pfam" id="PF12796">
    <property type="entry name" value="Ank_2"/>
    <property type="match status" value="2"/>
</dbReference>
<dbReference type="SUPFAM" id="SSF48403">
    <property type="entry name" value="Ankyrin repeat"/>
    <property type="match status" value="1"/>
</dbReference>
<proteinExistence type="predicted"/>
<dbReference type="OrthoDB" id="7729168at2759"/>
<dbReference type="Gene3D" id="1.25.40.20">
    <property type="entry name" value="Ankyrin repeat-containing domain"/>
    <property type="match status" value="2"/>
</dbReference>
<reference evidence="1" key="1">
    <citation type="submission" date="2020-04" db="EMBL/GenBank/DDBJ databases">
        <authorList>
            <person name="Alioto T."/>
            <person name="Alioto T."/>
            <person name="Gomez Garrido J."/>
        </authorList>
    </citation>
    <scope>NUCLEOTIDE SEQUENCE</scope>
    <source>
        <strain evidence="1">A484AB</strain>
    </source>
</reference>
<evidence type="ECO:0000313" key="2">
    <source>
        <dbReference type="Proteomes" id="UP001152795"/>
    </source>
</evidence>